<dbReference type="Proteomes" id="UP000887565">
    <property type="component" value="Unplaced"/>
</dbReference>
<keyword evidence="1" id="KW-1185">Reference proteome</keyword>
<sequence>MEAENEASKIISNDKRMMTDEFLCKKYTFYEKQITDNGEVKDNIYQACNPMPSGTMASPDFIDTVLGIGSDLNNQVFARAFDDFGKRYFGTNGLEFSNAKLIYMLYSAILTLPLTHKLGQHKIDTLMVVKKDQDLNLAISYATNDGSLSLKIIRFDGSFPPRLSTIEKSVIFELKRVSFSICKKYWLLSRKGNSNLVNWTTPFKNFTMSRFNIELIERLSTLYQKYQEYHTMLAISCEDSTISQSS</sequence>
<reference evidence="2" key="1">
    <citation type="submission" date="2022-11" db="UniProtKB">
        <authorList>
            <consortium name="WormBaseParasite"/>
        </authorList>
    </citation>
    <scope>IDENTIFICATION</scope>
</reference>
<organism evidence="1 2">
    <name type="scientific">Romanomermis culicivorax</name>
    <name type="common">Nematode worm</name>
    <dbReference type="NCBI Taxonomy" id="13658"/>
    <lineage>
        <taxon>Eukaryota</taxon>
        <taxon>Metazoa</taxon>
        <taxon>Ecdysozoa</taxon>
        <taxon>Nematoda</taxon>
        <taxon>Enoplea</taxon>
        <taxon>Dorylaimia</taxon>
        <taxon>Mermithida</taxon>
        <taxon>Mermithoidea</taxon>
        <taxon>Mermithidae</taxon>
        <taxon>Romanomermis</taxon>
    </lineage>
</organism>
<dbReference type="WBParaSite" id="nRc.2.0.1.t20930-RA">
    <property type="protein sequence ID" value="nRc.2.0.1.t20930-RA"/>
    <property type="gene ID" value="nRc.2.0.1.g20930"/>
</dbReference>
<dbReference type="AlphaFoldDB" id="A0A915J471"/>
<proteinExistence type="predicted"/>
<accession>A0A915J471</accession>
<name>A0A915J471_ROMCU</name>
<evidence type="ECO:0000313" key="1">
    <source>
        <dbReference type="Proteomes" id="UP000887565"/>
    </source>
</evidence>
<evidence type="ECO:0000313" key="2">
    <source>
        <dbReference type="WBParaSite" id="nRc.2.0.1.t20930-RA"/>
    </source>
</evidence>
<protein>
    <submittedName>
        <fullName evidence="2">Uncharacterized protein</fullName>
    </submittedName>
</protein>